<dbReference type="Pfam" id="PF00672">
    <property type="entry name" value="HAMP"/>
    <property type="match status" value="1"/>
</dbReference>
<dbReference type="SMART" id="SM00283">
    <property type="entry name" value="MA"/>
    <property type="match status" value="1"/>
</dbReference>
<evidence type="ECO:0000313" key="11">
    <source>
        <dbReference type="EMBL" id="MBM7587723.1"/>
    </source>
</evidence>
<keyword evidence="2" id="KW-1003">Cell membrane</keyword>
<dbReference type="PRINTS" id="PR00260">
    <property type="entry name" value="CHEMTRNSDUCR"/>
</dbReference>
<feature type="transmembrane region" description="Helical" evidence="8">
    <location>
        <begin position="7"/>
        <end position="30"/>
    </location>
</feature>
<evidence type="ECO:0000256" key="7">
    <source>
        <dbReference type="SAM" id="MobiDB-lite"/>
    </source>
</evidence>
<dbReference type="Gene3D" id="1.10.287.950">
    <property type="entry name" value="Methyl-accepting chemotaxis protein"/>
    <property type="match status" value="1"/>
</dbReference>
<dbReference type="SMART" id="SM00304">
    <property type="entry name" value="HAMP"/>
    <property type="match status" value="1"/>
</dbReference>
<sequence length="561" mass="61999">MKIRTKLMAIISILVLAIVILGFFSVTIIGRTIDQNNRLKDKMELQKEVKHIQYRIAGLSNDERAFIIKGDKGFAEGMREKADDVAQSVENMKDLTREKKYRKDIVLLEESFNRFWDMNQEVLSLYNHNPEDAKTLHFSEERTLRKEVLDPAVNQLVDRLDSDVAELKKNNEATAKWSKTTLLVITIISSIIGITLSILLLRSILIPLRIINQQLEDIAHGEADLTKRVQVKGKNEFGQLANSFNSFVKSLSEIIKHIGSSSSQVAASSEELSASAEQSKATSKQVSESMQTITNHNSRQNEMTENSLELMNNSLENLKMVASNTNNVAELSNTMKEQAETGASSVQKVLEQMQFIHQSVDQARNGVHSLVTSATEISDISSFITDISSQTNLLALNAAIEAARAGENGKGFAVVAEEVRKLADQTNHSAVHIQSLVSTIQNESTDTVSNIHLVQENVSSGITLSQDTVTKFRDILRSIEQVTSQIQEVAATTLQITSGYEVVQRSMKEIAMGSKETSASTENIAAATEEQLASMEEVSNAAISLSHLADELQSMVSRFKA</sequence>
<dbReference type="Proteomes" id="UP001646157">
    <property type="component" value="Unassembled WGS sequence"/>
</dbReference>
<dbReference type="InterPro" id="IPR003660">
    <property type="entry name" value="HAMP_dom"/>
</dbReference>
<comment type="similarity">
    <text evidence="5">Belongs to the methyl-accepting chemotaxis (MCP) protein family.</text>
</comment>
<keyword evidence="3 8" id="KW-0472">Membrane</keyword>
<evidence type="ECO:0000256" key="5">
    <source>
        <dbReference type="ARBA" id="ARBA00029447"/>
    </source>
</evidence>
<dbReference type="InterPro" id="IPR004090">
    <property type="entry name" value="Chemotax_Me-accpt_rcpt"/>
</dbReference>
<accession>A0ABS2NIS4</accession>
<dbReference type="EMBL" id="JAFBDZ010000005">
    <property type="protein sequence ID" value="MBM7587723.1"/>
    <property type="molecule type" value="Genomic_DNA"/>
</dbReference>
<dbReference type="Pfam" id="PF00015">
    <property type="entry name" value="MCPsignal"/>
    <property type="match status" value="1"/>
</dbReference>
<protein>
    <submittedName>
        <fullName evidence="11">Methyl-accepting chemotaxis protein</fullName>
    </submittedName>
</protein>
<keyword evidence="12" id="KW-1185">Reference proteome</keyword>
<dbReference type="PROSITE" id="PS50885">
    <property type="entry name" value="HAMP"/>
    <property type="match status" value="1"/>
</dbReference>
<evidence type="ECO:0000256" key="6">
    <source>
        <dbReference type="PROSITE-ProRule" id="PRU00284"/>
    </source>
</evidence>
<name>A0ABS2NIS4_9BACI</name>
<dbReference type="CDD" id="cd11386">
    <property type="entry name" value="MCP_signal"/>
    <property type="match status" value="1"/>
</dbReference>
<keyword evidence="4 6" id="KW-0807">Transducer</keyword>
<dbReference type="PANTHER" id="PTHR32089">
    <property type="entry name" value="METHYL-ACCEPTING CHEMOTAXIS PROTEIN MCPB"/>
    <property type="match status" value="1"/>
</dbReference>
<keyword evidence="8" id="KW-0812">Transmembrane</keyword>
<reference evidence="11 12" key="1">
    <citation type="submission" date="2021-01" db="EMBL/GenBank/DDBJ databases">
        <title>Genomic Encyclopedia of Type Strains, Phase IV (KMG-IV): sequencing the most valuable type-strain genomes for metagenomic binning, comparative biology and taxonomic classification.</title>
        <authorList>
            <person name="Goeker M."/>
        </authorList>
    </citation>
    <scope>NUCLEOTIDE SEQUENCE [LARGE SCALE GENOMIC DNA]</scope>
    <source>
        <strain evidence="11 12">DSM 24834</strain>
    </source>
</reference>
<organism evidence="11 12">
    <name type="scientific">Rossellomorea pakistanensis</name>
    <dbReference type="NCBI Taxonomy" id="992288"/>
    <lineage>
        <taxon>Bacteria</taxon>
        <taxon>Bacillati</taxon>
        <taxon>Bacillota</taxon>
        <taxon>Bacilli</taxon>
        <taxon>Bacillales</taxon>
        <taxon>Bacillaceae</taxon>
        <taxon>Rossellomorea</taxon>
    </lineage>
</organism>
<proteinExistence type="inferred from homology"/>
<dbReference type="RefSeq" id="WP_205174886.1">
    <property type="nucleotide sequence ID" value="NZ_JAFBDZ010000005.1"/>
</dbReference>
<evidence type="ECO:0000256" key="4">
    <source>
        <dbReference type="ARBA" id="ARBA00023224"/>
    </source>
</evidence>
<keyword evidence="8" id="KW-1133">Transmembrane helix</keyword>
<dbReference type="InterPro" id="IPR004089">
    <property type="entry name" value="MCPsignal_dom"/>
</dbReference>
<feature type="region of interest" description="Disordered" evidence="7">
    <location>
        <begin position="269"/>
        <end position="303"/>
    </location>
</feature>
<evidence type="ECO:0000313" key="12">
    <source>
        <dbReference type="Proteomes" id="UP001646157"/>
    </source>
</evidence>
<evidence type="ECO:0000259" key="10">
    <source>
        <dbReference type="PROSITE" id="PS50885"/>
    </source>
</evidence>
<evidence type="ECO:0000256" key="8">
    <source>
        <dbReference type="SAM" id="Phobius"/>
    </source>
</evidence>
<evidence type="ECO:0000259" key="9">
    <source>
        <dbReference type="PROSITE" id="PS50111"/>
    </source>
</evidence>
<comment type="subcellular location">
    <subcellularLocation>
        <location evidence="1">Cell membrane</location>
    </subcellularLocation>
</comment>
<evidence type="ECO:0000256" key="2">
    <source>
        <dbReference type="ARBA" id="ARBA00022475"/>
    </source>
</evidence>
<dbReference type="PANTHER" id="PTHR32089:SF114">
    <property type="entry name" value="METHYL-ACCEPTING CHEMOTAXIS PROTEIN MCPB"/>
    <property type="match status" value="1"/>
</dbReference>
<evidence type="ECO:0000256" key="3">
    <source>
        <dbReference type="ARBA" id="ARBA00023136"/>
    </source>
</evidence>
<feature type="domain" description="Methyl-accepting transducer" evidence="9">
    <location>
        <begin position="275"/>
        <end position="511"/>
    </location>
</feature>
<feature type="domain" description="HAMP" evidence="10">
    <location>
        <begin position="202"/>
        <end position="256"/>
    </location>
</feature>
<feature type="transmembrane region" description="Helical" evidence="8">
    <location>
        <begin position="182"/>
        <end position="201"/>
    </location>
</feature>
<dbReference type="PROSITE" id="PS50111">
    <property type="entry name" value="CHEMOTAXIS_TRANSDUC_2"/>
    <property type="match status" value="1"/>
</dbReference>
<dbReference type="SUPFAM" id="SSF58104">
    <property type="entry name" value="Methyl-accepting chemotaxis protein (MCP) signaling domain"/>
    <property type="match status" value="1"/>
</dbReference>
<evidence type="ECO:0000256" key="1">
    <source>
        <dbReference type="ARBA" id="ARBA00004236"/>
    </source>
</evidence>
<dbReference type="Gene3D" id="6.10.340.10">
    <property type="match status" value="1"/>
</dbReference>
<feature type="compositionally biased region" description="Low complexity" evidence="7">
    <location>
        <begin position="269"/>
        <end position="279"/>
    </location>
</feature>
<comment type="caution">
    <text evidence="11">The sequence shown here is derived from an EMBL/GenBank/DDBJ whole genome shotgun (WGS) entry which is preliminary data.</text>
</comment>
<dbReference type="CDD" id="cd06225">
    <property type="entry name" value="HAMP"/>
    <property type="match status" value="1"/>
</dbReference>
<feature type="compositionally biased region" description="Polar residues" evidence="7">
    <location>
        <begin position="280"/>
        <end position="303"/>
    </location>
</feature>
<gene>
    <name evidence="11" type="ORF">JOC86_004297</name>
</gene>